<dbReference type="InterPro" id="IPR029058">
    <property type="entry name" value="AB_hydrolase_fold"/>
</dbReference>
<feature type="transmembrane region" description="Helical" evidence="8">
    <location>
        <begin position="158"/>
        <end position="182"/>
    </location>
</feature>
<comment type="similarity">
    <text evidence="1">Belongs to the TMEM53 family.</text>
</comment>
<keyword evidence="4 8" id="KW-0472">Membrane</keyword>
<dbReference type="PANTHER" id="PTHR12265:SF30">
    <property type="entry name" value="TRANSMEMBRANE PROTEIN 53"/>
    <property type="match status" value="1"/>
</dbReference>
<proteinExistence type="inferred from homology"/>
<keyword evidence="3 8" id="KW-1133">Transmembrane helix</keyword>
<keyword evidence="10" id="KW-1185">Reference proteome</keyword>
<dbReference type="AlphaFoldDB" id="A0ABD3W1W3"/>
<comment type="subcellular location">
    <subcellularLocation>
        <location evidence="6">Nucleus outer membrane</location>
        <topology evidence="6">Single-pass membrane protein</topology>
    </subcellularLocation>
</comment>
<organism evidence="9 10">
    <name type="scientific">Sinanodonta woodiana</name>
    <name type="common">Chinese pond mussel</name>
    <name type="synonym">Anodonta woodiana</name>
    <dbReference type="NCBI Taxonomy" id="1069815"/>
    <lineage>
        <taxon>Eukaryota</taxon>
        <taxon>Metazoa</taxon>
        <taxon>Spiralia</taxon>
        <taxon>Lophotrochozoa</taxon>
        <taxon>Mollusca</taxon>
        <taxon>Bivalvia</taxon>
        <taxon>Autobranchia</taxon>
        <taxon>Heteroconchia</taxon>
        <taxon>Palaeoheterodonta</taxon>
        <taxon>Unionida</taxon>
        <taxon>Unionoidea</taxon>
        <taxon>Unionidae</taxon>
        <taxon>Unioninae</taxon>
        <taxon>Sinanodonta</taxon>
    </lineage>
</organism>
<evidence type="ECO:0000256" key="2">
    <source>
        <dbReference type="ARBA" id="ARBA00022692"/>
    </source>
</evidence>
<dbReference type="GO" id="GO:0005640">
    <property type="term" value="C:nuclear outer membrane"/>
    <property type="evidence" value="ECO:0007669"/>
    <property type="project" value="UniProtKB-SubCell"/>
</dbReference>
<dbReference type="InterPro" id="IPR008547">
    <property type="entry name" value="DUF829_TMEM53"/>
</dbReference>
<keyword evidence="5" id="KW-0539">Nucleus</keyword>
<reference evidence="9 10" key="1">
    <citation type="submission" date="2024-11" db="EMBL/GenBank/DDBJ databases">
        <title>Chromosome-level genome assembly of the freshwater bivalve Anodonta woodiana.</title>
        <authorList>
            <person name="Chen X."/>
        </authorList>
    </citation>
    <scope>NUCLEOTIDE SEQUENCE [LARGE SCALE GENOMIC DNA]</scope>
    <source>
        <strain evidence="9">MN2024</strain>
        <tissue evidence="9">Gills</tissue>
    </source>
</reference>
<evidence type="ECO:0000256" key="6">
    <source>
        <dbReference type="ARBA" id="ARBA00034303"/>
    </source>
</evidence>
<dbReference type="Proteomes" id="UP001634394">
    <property type="component" value="Unassembled WGS sequence"/>
</dbReference>
<evidence type="ECO:0000313" key="10">
    <source>
        <dbReference type="Proteomes" id="UP001634394"/>
    </source>
</evidence>
<evidence type="ECO:0000256" key="3">
    <source>
        <dbReference type="ARBA" id="ARBA00022989"/>
    </source>
</evidence>
<feature type="region of interest" description="Disordered" evidence="7">
    <location>
        <begin position="1"/>
        <end position="33"/>
    </location>
</feature>
<name>A0ABD3W1W3_SINWO</name>
<dbReference type="PANTHER" id="PTHR12265">
    <property type="entry name" value="TRANSMEMBRANE PROTEIN 53"/>
    <property type="match status" value="1"/>
</dbReference>
<dbReference type="EMBL" id="JBJQND010000008">
    <property type="protein sequence ID" value="KAL3867876.1"/>
    <property type="molecule type" value="Genomic_DNA"/>
</dbReference>
<sequence length="293" mass="34161">MSEIDVDYNIRFPSPTSLGEEEGSEDEESEGEIKKEPVVLLLGWLGCEEKHLAKYSDIYEKRGCITIRYIAPKEITFFKTELLPAVASKLLDLLQDYSLEDNPIFFHIFSNNGSYVYTNILKVLHEDKEQKLAKLQVKGVMFDSAPGQRRLHQAARAFAIFAPSNFMMKILMVIGVYMYLFWTGLKCMFIKLYNPKSLMDSPHYVYENLLNDSYHWPQLYLYSEADKIIPYQDIDKMIEYRRSLGVRVDSVRWNDTAHVSHLMVHREAYMQACIEFIKSCLNDSNKKETKSKI</sequence>
<evidence type="ECO:0000256" key="8">
    <source>
        <dbReference type="SAM" id="Phobius"/>
    </source>
</evidence>
<evidence type="ECO:0000256" key="1">
    <source>
        <dbReference type="ARBA" id="ARBA00007387"/>
    </source>
</evidence>
<dbReference type="Pfam" id="PF05705">
    <property type="entry name" value="DUF829"/>
    <property type="match status" value="1"/>
</dbReference>
<keyword evidence="2 8" id="KW-0812">Transmembrane</keyword>
<evidence type="ECO:0000313" key="9">
    <source>
        <dbReference type="EMBL" id="KAL3867876.1"/>
    </source>
</evidence>
<evidence type="ECO:0008006" key="11">
    <source>
        <dbReference type="Google" id="ProtNLM"/>
    </source>
</evidence>
<comment type="caution">
    <text evidence="9">The sequence shown here is derived from an EMBL/GenBank/DDBJ whole genome shotgun (WGS) entry which is preliminary data.</text>
</comment>
<evidence type="ECO:0000256" key="5">
    <source>
        <dbReference type="ARBA" id="ARBA00023242"/>
    </source>
</evidence>
<evidence type="ECO:0000256" key="7">
    <source>
        <dbReference type="SAM" id="MobiDB-lite"/>
    </source>
</evidence>
<protein>
    <recommendedName>
        <fullName evidence="11">Transmembrane protein 53</fullName>
    </recommendedName>
</protein>
<evidence type="ECO:0000256" key="4">
    <source>
        <dbReference type="ARBA" id="ARBA00023136"/>
    </source>
</evidence>
<accession>A0ABD3W1W3</accession>
<gene>
    <name evidence="9" type="ORF">ACJMK2_040722</name>
</gene>
<dbReference type="SUPFAM" id="SSF53474">
    <property type="entry name" value="alpha/beta-Hydrolases"/>
    <property type="match status" value="1"/>
</dbReference>
<feature type="compositionally biased region" description="Acidic residues" evidence="7">
    <location>
        <begin position="19"/>
        <end position="30"/>
    </location>
</feature>